<evidence type="ECO:0000259" key="3">
    <source>
        <dbReference type="PROSITE" id="PS50006"/>
    </source>
</evidence>
<feature type="transmembrane region" description="Helical" evidence="2">
    <location>
        <begin position="282"/>
        <end position="303"/>
    </location>
</feature>
<dbReference type="Proteomes" id="UP000249061">
    <property type="component" value="Unassembled WGS sequence"/>
</dbReference>
<keyword evidence="1" id="KW-0694">RNA-binding</keyword>
<proteinExistence type="predicted"/>
<keyword evidence="2" id="KW-0472">Membrane</keyword>
<dbReference type="GO" id="GO:0003723">
    <property type="term" value="F:RNA binding"/>
    <property type="evidence" value="ECO:0007669"/>
    <property type="project" value="UniProtKB-KW"/>
</dbReference>
<sequence>MLIDIIWNHETTQVDLADGILTVGGGMKDHIRIDGLPHGFLTLTTLGQQLSVTAQRSVRIGASLFPARIPRLVVADEELKLPNDVVIRRVVDAKKRESRKTIDTAFVAEQLLSGADVPVQDTRAASFTCVTGLDQGHVYAIPFNDNSIGRADDAVIRVRDRSVSRQQARLFKRGKEFVLEPVSGSMNGVYVNGRLVKKSAALKTGDTVELGQTVLRFDAAERAPQEMTAVARPSAMAAKPVSVPVVAEPSVSVSAPVEAPVPSPPEPTIELPPQRRAIPMELVMMGAGVGLTLIGMAITMVFMSL</sequence>
<evidence type="ECO:0000256" key="1">
    <source>
        <dbReference type="PROSITE-ProRule" id="PRU00182"/>
    </source>
</evidence>
<dbReference type="AlphaFoldDB" id="A0A2W5SZ18"/>
<comment type="caution">
    <text evidence="4">The sequence shown here is derived from an EMBL/GenBank/DDBJ whole genome shotgun (WGS) entry which is preliminary data.</text>
</comment>
<dbReference type="Pfam" id="PF00498">
    <property type="entry name" value="FHA"/>
    <property type="match status" value="1"/>
</dbReference>
<dbReference type="CDD" id="cd00060">
    <property type="entry name" value="FHA"/>
    <property type="match status" value="1"/>
</dbReference>
<organism evidence="4 5">
    <name type="scientific">Archangium gephyra</name>
    <dbReference type="NCBI Taxonomy" id="48"/>
    <lineage>
        <taxon>Bacteria</taxon>
        <taxon>Pseudomonadati</taxon>
        <taxon>Myxococcota</taxon>
        <taxon>Myxococcia</taxon>
        <taxon>Myxococcales</taxon>
        <taxon>Cystobacterineae</taxon>
        <taxon>Archangiaceae</taxon>
        <taxon>Archangium</taxon>
    </lineage>
</organism>
<gene>
    <name evidence="4" type="ORF">DI536_25325</name>
</gene>
<evidence type="ECO:0000256" key="2">
    <source>
        <dbReference type="SAM" id="Phobius"/>
    </source>
</evidence>
<protein>
    <recommendedName>
        <fullName evidence="3">FHA domain-containing protein</fullName>
    </recommendedName>
</protein>
<dbReference type="InterPro" id="IPR000253">
    <property type="entry name" value="FHA_dom"/>
</dbReference>
<name>A0A2W5SZ18_9BACT</name>
<reference evidence="4 5" key="1">
    <citation type="submission" date="2017-08" db="EMBL/GenBank/DDBJ databases">
        <title>Infants hospitalized years apart are colonized by the same room-sourced microbial strains.</title>
        <authorList>
            <person name="Brooks B."/>
            <person name="Olm M.R."/>
            <person name="Firek B.A."/>
            <person name="Baker R."/>
            <person name="Thomas B.C."/>
            <person name="Morowitz M.J."/>
            <person name="Banfield J.F."/>
        </authorList>
    </citation>
    <scope>NUCLEOTIDE SEQUENCE [LARGE SCALE GENOMIC DNA]</scope>
    <source>
        <strain evidence="4">S2_003_000_R2_14</strain>
    </source>
</reference>
<dbReference type="InterPro" id="IPR008984">
    <property type="entry name" value="SMAD_FHA_dom_sf"/>
</dbReference>
<dbReference type="SUPFAM" id="SSF49879">
    <property type="entry name" value="SMAD/FHA domain"/>
    <property type="match status" value="1"/>
</dbReference>
<dbReference type="PROSITE" id="PS50006">
    <property type="entry name" value="FHA_DOMAIN"/>
    <property type="match status" value="1"/>
</dbReference>
<dbReference type="SMART" id="SM00240">
    <property type="entry name" value="FHA"/>
    <property type="match status" value="1"/>
</dbReference>
<keyword evidence="2" id="KW-0812">Transmembrane</keyword>
<dbReference type="Gene3D" id="2.60.200.20">
    <property type="match status" value="1"/>
</dbReference>
<evidence type="ECO:0000313" key="4">
    <source>
        <dbReference type="EMBL" id="PZR08230.1"/>
    </source>
</evidence>
<evidence type="ECO:0000313" key="5">
    <source>
        <dbReference type="Proteomes" id="UP000249061"/>
    </source>
</evidence>
<dbReference type="PROSITE" id="PS50889">
    <property type="entry name" value="S4"/>
    <property type="match status" value="1"/>
</dbReference>
<keyword evidence="2" id="KW-1133">Transmembrane helix</keyword>
<dbReference type="EMBL" id="QFQP01000026">
    <property type="protein sequence ID" value="PZR08230.1"/>
    <property type="molecule type" value="Genomic_DNA"/>
</dbReference>
<feature type="domain" description="FHA" evidence="3">
    <location>
        <begin position="146"/>
        <end position="196"/>
    </location>
</feature>
<accession>A0A2W5SZ18</accession>